<gene>
    <name evidence="3" type="ORF">ACHAWO_006046</name>
</gene>
<dbReference type="InterPro" id="IPR036625">
    <property type="entry name" value="E3-bd_dom_sf"/>
</dbReference>
<dbReference type="Gene3D" id="4.10.320.10">
    <property type="entry name" value="E3-binding domain"/>
    <property type="match status" value="1"/>
</dbReference>
<dbReference type="SUPFAM" id="SSF47005">
    <property type="entry name" value="Peripheral subunit-binding domain of 2-oxo acid dehydrogenase complex"/>
    <property type="match status" value="1"/>
</dbReference>
<dbReference type="Pfam" id="PF02817">
    <property type="entry name" value="E3_binding"/>
    <property type="match status" value="1"/>
</dbReference>
<sequence>MGAFDVSSLPNMGEMLHAQLGGLTDGLPATSVAFNWNDAGFQSFLSTLDRKLDDLSFDVSSETAAALVGYGVIAFLVGYAQNMGIEEYELNLRRKMEIGEFDVEDLAKEVGYFKANMVTAITSSLASVDYDAAVRLAYKSSAKTISFDVFKAKYLLETSAMVAKKNPYVAVADLTPMPSVASVDYDAAARLAYVASGKTEEYDSFKAKYLIETSAMVAKKNPYVSMADLTPMQSVVDAHTTEASVDYDAAARFAYAASGKTEEFDSFKAKYLSETSAMVAKKNPYAQAKPAPPTQEITAESFMKQPMVKVVKKMVKPKRNVPAASPLARLLAEELGLKLENIGMGSGKNGKILIDDVRMFQSKLQQAKNAIAEKQPYFATANA</sequence>
<comment type="similarity">
    <text evidence="1">Belongs to the 2-oxoacid dehydrogenase family.</text>
</comment>
<protein>
    <recommendedName>
        <fullName evidence="2">Peripheral subunit-binding (PSBD) domain-containing protein</fullName>
    </recommendedName>
</protein>
<keyword evidence="4" id="KW-1185">Reference proteome</keyword>
<dbReference type="AlphaFoldDB" id="A0ABD3PWS0"/>
<comment type="caution">
    <text evidence="3">The sequence shown here is derived from an EMBL/GenBank/DDBJ whole genome shotgun (WGS) entry which is preliminary data.</text>
</comment>
<accession>A0ABD3PWS0</accession>
<name>A0ABD3PWS0_9STRA</name>
<evidence type="ECO:0000313" key="4">
    <source>
        <dbReference type="Proteomes" id="UP001530400"/>
    </source>
</evidence>
<evidence type="ECO:0000313" key="3">
    <source>
        <dbReference type="EMBL" id="KAL3792227.1"/>
    </source>
</evidence>
<feature type="domain" description="Peripheral subunit-binding (PSBD)" evidence="2">
    <location>
        <begin position="323"/>
        <end position="361"/>
    </location>
</feature>
<evidence type="ECO:0000256" key="1">
    <source>
        <dbReference type="ARBA" id="ARBA00007317"/>
    </source>
</evidence>
<dbReference type="PROSITE" id="PS51826">
    <property type="entry name" value="PSBD"/>
    <property type="match status" value="1"/>
</dbReference>
<organism evidence="3 4">
    <name type="scientific">Cyclotella atomus</name>
    <dbReference type="NCBI Taxonomy" id="382360"/>
    <lineage>
        <taxon>Eukaryota</taxon>
        <taxon>Sar</taxon>
        <taxon>Stramenopiles</taxon>
        <taxon>Ochrophyta</taxon>
        <taxon>Bacillariophyta</taxon>
        <taxon>Coscinodiscophyceae</taxon>
        <taxon>Thalassiosirophycidae</taxon>
        <taxon>Stephanodiscales</taxon>
        <taxon>Stephanodiscaceae</taxon>
        <taxon>Cyclotella</taxon>
    </lineage>
</organism>
<dbReference type="EMBL" id="JALLPJ020000432">
    <property type="protein sequence ID" value="KAL3792227.1"/>
    <property type="molecule type" value="Genomic_DNA"/>
</dbReference>
<reference evidence="3 4" key="1">
    <citation type="submission" date="2024-10" db="EMBL/GenBank/DDBJ databases">
        <title>Updated reference genomes for cyclostephanoid diatoms.</title>
        <authorList>
            <person name="Roberts W.R."/>
            <person name="Alverson A.J."/>
        </authorList>
    </citation>
    <scope>NUCLEOTIDE SEQUENCE [LARGE SCALE GENOMIC DNA]</scope>
    <source>
        <strain evidence="3 4">AJA010-31</strain>
    </source>
</reference>
<proteinExistence type="inferred from homology"/>
<dbReference type="InterPro" id="IPR004167">
    <property type="entry name" value="PSBD"/>
</dbReference>
<dbReference type="Proteomes" id="UP001530400">
    <property type="component" value="Unassembled WGS sequence"/>
</dbReference>
<evidence type="ECO:0000259" key="2">
    <source>
        <dbReference type="PROSITE" id="PS51826"/>
    </source>
</evidence>